<evidence type="ECO:0000313" key="1">
    <source>
        <dbReference type="EMBL" id="MFC5832552.1"/>
    </source>
</evidence>
<protein>
    <recommendedName>
        <fullName evidence="3">DUF1877 family protein</fullName>
    </recommendedName>
</protein>
<dbReference type="RefSeq" id="WP_379521992.1">
    <property type="nucleotide sequence ID" value="NZ_JBHSPA010000081.1"/>
</dbReference>
<organism evidence="1 2">
    <name type="scientific">Nonomuraea insulae</name>
    <dbReference type="NCBI Taxonomy" id="1616787"/>
    <lineage>
        <taxon>Bacteria</taxon>
        <taxon>Bacillati</taxon>
        <taxon>Actinomycetota</taxon>
        <taxon>Actinomycetes</taxon>
        <taxon>Streptosporangiales</taxon>
        <taxon>Streptosporangiaceae</taxon>
        <taxon>Nonomuraea</taxon>
    </lineage>
</organism>
<feature type="non-terminal residue" evidence="1">
    <location>
        <position position="1"/>
    </location>
</feature>
<evidence type="ECO:0008006" key="3">
    <source>
        <dbReference type="Google" id="ProtNLM"/>
    </source>
</evidence>
<proteinExistence type="predicted"/>
<gene>
    <name evidence="1" type="ORF">ACFPZ3_52605</name>
</gene>
<keyword evidence="2" id="KW-1185">Reference proteome</keyword>
<evidence type="ECO:0000313" key="2">
    <source>
        <dbReference type="Proteomes" id="UP001596058"/>
    </source>
</evidence>
<name>A0ABW1D4Z4_9ACTN</name>
<sequence>LSRTTAWARSPAHHLPGRERSRGAEVALFLVAGECSWSGATGRERCTVRSVDLLVSARVATARQDASYAAQLLNEVSEGDETPLDSKLSIQRRSFYIERFSLDLWESLVGDAPVNVFVGEDYLDLNWDDEDDDDLEEEDDEENRDQAMELDSGLIFELAGWLRSVRFEEVYDARDDYGFVKGDFEDFRTFILAVAERGEGALFHFA</sequence>
<reference evidence="2" key="1">
    <citation type="journal article" date="2019" name="Int. J. Syst. Evol. Microbiol.">
        <title>The Global Catalogue of Microorganisms (GCM) 10K type strain sequencing project: providing services to taxonomists for standard genome sequencing and annotation.</title>
        <authorList>
            <consortium name="The Broad Institute Genomics Platform"/>
            <consortium name="The Broad Institute Genome Sequencing Center for Infectious Disease"/>
            <person name="Wu L."/>
            <person name="Ma J."/>
        </authorList>
    </citation>
    <scope>NUCLEOTIDE SEQUENCE [LARGE SCALE GENOMIC DNA]</scope>
    <source>
        <strain evidence="2">CCUG 53903</strain>
    </source>
</reference>
<accession>A0ABW1D4Z4</accession>
<dbReference type="Proteomes" id="UP001596058">
    <property type="component" value="Unassembled WGS sequence"/>
</dbReference>
<dbReference type="EMBL" id="JBHSPA010000081">
    <property type="protein sequence ID" value="MFC5832552.1"/>
    <property type="molecule type" value="Genomic_DNA"/>
</dbReference>
<comment type="caution">
    <text evidence="1">The sequence shown here is derived from an EMBL/GenBank/DDBJ whole genome shotgun (WGS) entry which is preliminary data.</text>
</comment>